<dbReference type="InterPro" id="IPR015421">
    <property type="entry name" value="PyrdxlP-dep_Trfase_major"/>
</dbReference>
<dbReference type="SUPFAM" id="SSF53383">
    <property type="entry name" value="PLP-dependent transferases"/>
    <property type="match status" value="1"/>
</dbReference>
<protein>
    <submittedName>
        <fullName evidence="3">2-aminoadipate transaminase</fullName>
    </submittedName>
</protein>
<dbReference type="GO" id="GO:0047536">
    <property type="term" value="F:2-aminoadipate transaminase activity"/>
    <property type="evidence" value="ECO:0007669"/>
    <property type="project" value="EnsemblFungi"/>
</dbReference>
<reference evidence="3 4" key="1">
    <citation type="submission" date="2017-04" db="EMBL/GenBank/DDBJ databases">
        <title>Draft genome of the yeast Clavispora lusitaniae type strain CBS 6936.</title>
        <authorList>
            <person name="Durrens P."/>
            <person name="Klopp C."/>
            <person name="Biteau N."/>
            <person name="Fitton-Ouhabi V."/>
            <person name="Dementhon K."/>
            <person name="Accoceberry I."/>
            <person name="Sherman D.J."/>
            <person name="Noel T."/>
        </authorList>
    </citation>
    <scope>NUCLEOTIDE SEQUENCE [LARGE SCALE GENOMIC DNA]</scope>
    <source>
        <strain evidence="3 4">CBS 6936</strain>
    </source>
</reference>
<dbReference type="InterPro" id="IPR015422">
    <property type="entry name" value="PyrdxlP-dep_Trfase_small"/>
</dbReference>
<evidence type="ECO:0000313" key="4">
    <source>
        <dbReference type="Proteomes" id="UP000195602"/>
    </source>
</evidence>
<gene>
    <name evidence="3" type="ORF">A9F13_08g01089</name>
</gene>
<accession>A0AA91Q093</accession>
<dbReference type="Pfam" id="PF00155">
    <property type="entry name" value="Aminotran_1_2"/>
    <property type="match status" value="1"/>
</dbReference>
<dbReference type="AlphaFoldDB" id="A0AA91Q093"/>
<dbReference type="Proteomes" id="UP000195602">
    <property type="component" value="Unassembled WGS sequence"/>
</dbReference>
<keyword evidence="1" id="KW-0175">Coiled coil</keyword>
<dbReference type="GO" id="GO:0030170">
    <property type="term" value="F:pyridoxal phosphate binding"/>
    <property type="evidence" value="ECO:0007669"/>
    <property type="project" value="InterPro"/>
</dbReference>
<feature type="coiled-coil region" evidence="1">
    <location>
        <begin position="140"/>
        <end position="167"/>
    </location>
</feature>
<proteinExistence type="predicted"/>
<dbReference type="OMA" id="DFLQWPV"/>
<name>A0AA91Q093_CLALS</name>
<organism evidence="3 4">
    <name type="scientific">Clavispora lusitaniae</name>
    <name type="common">Candida lusitaniae</name>
    <dbReference type="NCBI Taxonomy" id="36911"/>
    <lineage>
        <taxon>Eukaryota</taxon>
        <taxon>Fungi</taxon>
        <taxon>Dikarya</taxon>
        <taxon>Ascomycota</taxon>
        <taxon>Saccharomycotina</taxon>
        <taxon>Pichiomycetes</taxon>
        <taxon>Metschnikowiaceae</taxon>
        <taxon>Clavispora</taxon>
    </lineage>
</organism>
<dbReference type="InterPro" id="IPR004839">
    <property type="entry name" value="Aminotransferase_I/II_large"/>
</dbReference>
<dbReference type="InterPro" id="IPR015424">
    <property type="entry name" value="PyrdxlP-dep_Trfase"/>
</dbReference>
<feature type="domain" description="Aminotransferase class I/classII large" evidence="2">
    <location>
        <begin position="50"/>
        <end position="424"/>
    </location>
</feature>
<sequence length="438" mass="48688">MAAPKTIDFFKGHATLGLLPSDQIAAAYDKILKEEPYPHYQRDAQNTHPLHYGTDPGNLRIRENVVKWANGKFGRTQNDPNKINLTGGASYGAANILTSCTSSSVTIQAFAVSPTYFLINYAFMDAGFEGKMTAIKETPGEKYDIDIDRLETRLKELDAENGLQEVKETEVNIFEDPTGRGPRKMYRYVMYLVPTFSNPGAITYSVQTRKKLLEVARKHDLLLICDDVYDYLCYDLQPKVPKLSHLDEDSLPDGFKYGNTVSNCSFSKIIAPGLRVGWQETATPLLAKQLASTGANISGGTPGQLSTFVVNNFILSGELDKSIEVFANAFKSRAQTLRSAVAKHLPVNHMKFYGGDGGYFCWVYIDSPNFDLEQTLKIVQEKHSVRIPNGNFFEVAGDPVGWGKSGARLCVALLTEEEIEEGIEKWGSVIRSLHPELY</sequence>
<evidence type="ECO:0000313" key="3">
    <source>
        <dbReference type="EMBL" id="OVF08412.1"/>
    </source>
</evidence>
<dbReference type="EMBL" id="LYUB02000008">
    <property type="protein sequence ID" value="OVF08412.1"/>
    <property type="molecule type" value="Genomic_DNA"/>
</dbReference>
<dbReference type="PANTHER" id="PTHR42858:SF1">
    <property type="entry name" value="LD15494P"/>
    <property type="match status" value="1"/>
</dbReference>
<evidence type="ECO:0000256" key="1">
    <source>
        <dbReference type="SAM" id="Coils"/>
    </source>
</evidence>
<dbReference type="Gene3D" id="3.40.640.10">
    <property type="entry name" value="Type I PLP-dependent aspartate aminotransferase-like (Major domain)"/>
    <property type="match status" value="1"/>
</dbReference>
<evidence type="ECO:0000259" key="2">
    <source>
        <dbReference type="Pfam" id="PF00155"/>
    </source>
</evidence>
<comment type="caution">
    <text evidence="3">The sequence shown here is derived from an EMBL/GenBank/DDBJ whole genome shotgun (WGS) entry which is preliminary data.</text>
</comment>
<dbReference type="CDD" id="cd00609">
    <property type="entry name" value="AAT_like"/>
    <property type="match status" value="1"/>
</dbReference>
<dbReference type="Gene3D" id="3.90.1150.10">
    <property type="entry name" value="Aspartate Aminotransferase, domain 1"/>
    <property type="match status" value="1"/>
</dbReference>
<dbReference type="PANTHER" id="PTHR42858">
    <property type="entry name" value="AMINOTRANSFERASE"/>
    <property type="match status" value="1"/>
</dbReference>
<dbReference type="KEGG" id="clus:A9F13_08g01089"/>